<dbReference type="Pfam" id="PF07786">
    <property type="entry name" value="HGSNAT_cat"/>
    <property type="match status" value="1"/>
</dbReference>
<accession>A0A2S5JIR9</accession>
<feature type="transmembrane region" description="Helical" evidence="1">
    <location>
        <begin position="140"/>
        <end position="159"/>
    </location>
</feature>
<dbReference type="AlphaFoldDB" id="A0A2S5JIR9"/>
<feature type="transmembrane region" description="Helical" evidence="1">
    <location>
        <begin position="89"/>
        <end position="107"/>
    </location>
</feature>
<keyword evidence="1" id="KW-0472">Membrane</keyword>
<evidence type="ECO:0000256" key="1">
    <source>
        <dbReference type="SAM" id="Phobius"/>
    </source>
</evidence>
<name>A0A2S5JIR9_9RHOB</name>
<keyword evidence="1" id="KW-0812">Transmembrane</keyword>
<dbReference type="RefSeq" id="WP_104070189.1">
    <property type="nucleotide sequence ID" value="NZ_PRDS01000003.1"/>
</dbReference>
<keyword evidence="4" id="KW-1185">Reference proteome</keyword>
<dbReference type="EMBL" id="PRDS01000003">
    <property type="protein sequence ID" value="PPB81322.1"/>
    <property type="molecule type" value="Genomic_DNA"/>
</dbReference>
<evidence type="ECO:0000313" key="3">
    <source>
        <dbReference type="EMBL" id="PPB81322.1"/>
    </source>
</evidence>
<feature type="domain" description="Heparan-alpha-glucosaminide N-acetyltransferase catalytic" evidence="2">
    <location>
        <begin position="15"/>
        <end position="235"/>
    </location>
</feature>
<reference evidence="3 4" key="1">
    <citation type="submission" date="2018-01" db="EMBL/GenBank/DDBJ databases">
        <title>Genomic Encyclopedia of Archaeal and Bacterial Type Strains, Phase II (KMG-II): from individual species to whole genera.</title>
        <authorList>
            <person name="Goeker M."/>
        </authorList>
    </citation>
    <scope>NUCLEOTIDE SEQUENCE [LARGE SCALE GENOMIC DNA]</scope>
    <source>
        <strain evidence="3 4">DSM 12048</strain>
    </source>
</reference>
<feature type="transmembrane region" description="Helical" evidence="1">
    <location>
        <begin position="21"/>
        <end position="37"/>
    </location>
</feature>
<dbReference type="OrthoDB" id="9807591at2"/>
<sequence length="249" mass="26275">MAGARPAIGGQGAGRIPALDLARGAALVAMAVYHLTYDLEMFGHLPPGTAVTGGWAVFARLVAGSFLFLAGVSLFLAHREGIRWASFMRRLAVIGVAAAAVSLGTWAAMPDRFVYFGILHSIAAASIVGLAFLRMPAMVTLAAAVAVVALARLPGTAVFDSAIFWPLGLSRTNPPAIDYVPLVPWLAPFLAGIAAARIADRHGLFQWLAARPACAPAWTLWPGRHSLVVYLVHQPVLIGLVWAATQLVR</sequence>
<organism evidence="3 4">
    <name type="scientific">Albidovulum inexpectatum</name>
    <dbReference type="NCBI Taxonomy" id="196587"/>
    <lineage>
        <taxon>Bacteria</taxon>
        <taxon>Pseudomonadati</taxon>
        <taxon>Pseudomonadota</taxon>
        <taxon>Alphaproteobacteria</taxon>
        <taxon>Rhodobacterales</taxon>
        <taxon>Paracoccaceae</taxon>
        <taxon>Albidovulum</taxon>
    </lineage>
</organism>
<comment type="caution">
    <text evidence="3">The sequence shown here is derived from an EMBL/GenBank/DDBJ whole genome shotgun (WGS) entry which is preliminary data.</text>
</comment>
<evidence type="ECO:0000259" key="2">
    <source>
        <dbReference type="Pfam" id="PF07786"/>
    </source>
</evidence>
<dbReference type="Proteomes" id="UP000239736">
    <property type="component" value="Unassembled WGS sequence"/>
</dbReference>
<evidence type="ECO:0000313" key="4">
    <source>
        <dbReference type="Proteomes" id="UP000239736"/>
    </source>
</evidence>
<protein>
    <submittedName>
        <fullName evidence="3">Putative membrane protein</fullName>
    </submittedName>
</protein>
<gene>
    <name evidence="3" type="ORF">LV82_01368</name>
</gene>
<keyword evidence="1" id="KW-1133">Transmembrane helix</keyword>
<feature type="transmembrane region" description="Helical" evidence="1">
    <location>
        <begin position="113"/>
        <end position="133"/>
    </location>
</feature>
<feature type="transmembrane region" description="Helical" evidence="1">
    <location>
        <begin position="57"/>
        <end position="77"/>
    </location>
</feature>
<proteinExistence type="predicted"/>
<feature type="transmembrane region" description="Helical" evidence="1">
    <location>
        <begin position="179"/>
        <end position="196"/>
    </location>
</feature>
<dbReference type="InterPro" id="IPR012429">
    <property type="entry name" value="HGSNAT_cat"/>
</dbReference>